<dbReference type="Gene3D" id="4.10.60.10">
    <property type="entry name" value="Zinc finger, CCHC-type"/>
    <property type="match status" value="1"/>
</dbReference>
<evidence type="ECO:0000259" key="2">
    <source>
        <dbReference type="PROSITE" id="PS50158"/>
    </source>
</evidence>
<dbReference type="InParanoid" id="A0A1Q3C638"/>
<keyword evidence="1" id="KW-0479">Metal-binding</keyword>
<dbReference type="OrthoDB" id="8058585at2759"/>
<keyword evidence="1" id="KW-0862">Zinc</keyword>
<protein>
    <submittedName>
        <fullName evidence="3">Zf-CCHC domain-containing protein/DUF4219 domain-containing protein</fullName>
    </submittedName>
</protein>
<dbReference type="InterPro" id="IPR036875">
    <property type="entry name" value="Znf_CCHC_sf"/>
</dbReference>
<dbReference type="Proteomes" id="UP000187406">
    <property type="component" value="Unassembled WGS sequence"/>
</dbReference>
<feature type="non-terminal residue" evidence="3">
    <location>
        <position position="215"/>
    </location>
</feature>
<organism evidence="3 4">
    <name type="scientific">Cephalotus follicularis</name>
    <name type="common">Albany pitcher plant</name>
    <dbReference type="NCBI Taxonomy" id="3775"/>
    <lineage>
        <taxon>Eukaryota</taxon>
        <taxon>Viridiplantae</taxon>
        <taxon>Streptophyta</taxon>
        <taxon>Embryophyta</taxon>
        <taxon>Tracheophyta</taxon>
        <taxon>Spermatophyta</taxon>
        <taxon>Magnoliopsida</taxon>
        <taxon>eudicotyledons</taxon>
        <taxon>Gunneridae</taxon>
        <taxon>Pentapetalae</taxon>
        <taxon>rosids</taxon>
        <taxon>fabids</taxon>
        <taxon>Oxalidales</taxon>
        <taxon>Cephalotaceae</taxon>
        <taxon>Cephalotus</taxon>
    </lineage>
</organism>
<dbReference type="GO" id="GO:0008270">
    <property type="term" value="F:zinc ion binding"/>
    <property type="evidence" value="ECO:0007669"/>
    <property type="project" value="UniProtKB-KW"/>
</dbReference>
<dbReference type="AlphaFoldDB" id="A0A1Q3C638"/>
<feature type="non-terminal residue" evidence="3">
    <location>
        <position position="1"/>
    </location>
</feature>
<name>A0A1Q3C638_CEPFO</name>
<dbReference type="PANTHER" id="PTHR34676">
    <property type="entry name" value="DUF4219 DOMAIN-CONTAINING PROTEIN-RELATED"/>
    <property type="match status" value="1"/>
</dbReference>
<keyword evidence="4" id="KW-1185">Reference proteome</keyword>
<dbReference type="EMBL" id="BDDD01001393">
    <property type="protein sequence ID" value="GAV75581.1"/>
    <property type="molecule type" value="Genomic_DNA"/>
</dbReference>
<proteinExistence type="predicted"/>
<dbReference type="InterPro" id="IPR001878">
    <property type="entry name" value="Znf_CCHC"/>
</dbReference>
<sequence length="215" mass="24974">ATFFNDNISQSINKPPSFDGNNYNYWKTRMTFFIQSLDYQLCNIITNGPEIPTKIVDGQRVLKMNNEYNDHEYKLLQLNAKAKHISVCALSPSEFNRVSSIDSAKEMWDRDTRKKDKDEKEVVCYECGKPGHIRPECPKLKKKKENFKKEAMIATWSDSDDSSSDNEDENEEVANIAFMEMEDDIEVTSSSLSFNELKCEYDELLDVLNDLTREY</sequence>
<dbReference type="PROSITE" id="PS50158">
    <property type="entry name" value="ZF_CCHC"/>
    <property type="match status" value="1"/>
</dbReference>
<keyword evidence="1" id="KW-0863">Zinc-finger</keyword>
<evidence type="ECO:0000313" key="4">
    <source>
        <dbReference type="Proteomes" id="UP000187406"/>
    </source>
</evidence>
<comment type="caution">
    <text evidence="3">The sequence shown here is derived from an EMBL/GenBank/DDBJ whole genome shotgun (WGS) entry which is preliminary data.</text>
</comment>
<evidence type="ECO:0000256" key="1">
    <source>
        <dbReference type="PROSITE-ProRule" id="PRU00047"/>
    </source>
</evidence>
<accession>A0A1Q3C638</accession>
<feature type="domain" description="CCHC-type" evidence="2">
    <location>
        <begin position="124"/>
        <end position="139"/>
    </location>
</feature>
<dbReference type="Pfam" id="PF00098">
    <property type="entry name" value="zf-CCHC"/>
    <property type="match status" value="1"/>
</dbReference>
<reference evidence="4" key="1">
    <citation type="submission" date="2016-04" db="EMBL/GenBank/DDBJ databases">
        <title>Cephalotus genome sequencing.</title>
        <authorList>
            <person name="Fukushima K."/>
            <person name="Hasebe M."/>
            <person name="Fang X."/>
        </authorList>
    </citation>
    <scope>NUCLEOTIDE SEQUENCE [LARGE SCALE GENOMIC DNA]</scope>
    <source>
        <strain evidence="4">cv. St1</strain>
    </source>
</reference>
<gene>
    <name evidence="3" type="ORF">CFOL_v3_19060</name>
</gene>
<evidence type="ECO:0000313" key="3">
    <source>
        <dbReference type="EMBL" id="GAV75581.1"/>
    </source>
</evidence>
<dbReference type="SMART" id="SM00343">
    <property type="entry name" value="ZnF_C2HC"/>
    <property type="match status" value="1"/>
</dbReference>
<dbReference type="PANTHER" id="PTHR34676:SF8">
    <property type="entry name" value="TRANSMEMBRANE PROTEIN"/>
    <property type="match status" value="1"/>
</dbReference>
<dbReference type="GO" id="GO:0003676">
    <property type="term" value="F:nucleic acid binding"/>
    <property type="evidence" value="ECO:0007669"/>
    <property type="project" value="InterPro"/>
</dbReference>
<dbReference type="SUPFAM" id="SSF57756">
    <property type="entry name" value="Retrovirus zinc finger-like domains"/>
    <property type="match status" value="1"/>
</dbReference>